<evidence type="ECO:0008006" key="3">
    <source>
        <dbReference type="Google" id="ProtNLM"/>
    </source>
</evidence>
<proteinExistence type="predicted"/>
<protein>
    <recommendedName>
        <fullName evidence="3">HNH endonuclease</fullName>
    </recommendedName>
</protein>
<gene>
    <name evidence="1" type="ORF">BCL32_1004</name>
</gene>
<reference evidence="1 2" key="1">
    <citation type="submission" date="2019-06" db="EMBL/GenBank/DDBJ databases">
        <title>Pac Bio to generate improved reference genome sequences for organisms with transposon mutant libraries (support for FEBA project).</title>
        <authorList>
            <person name="Blow M."/>
        </authorList>
    </citation>
    <scope>NUCLEOTIDE SEQUENCE [LARGE SCALE GENOMIC DNA]</scope>
    <source>
        <strain evidence="1 2">USDA 1844</strain>
    </source>
</reference>
<name>A0A559TDY1_9HYPH</name>
<evidence type="ECO:0000313" key="2">
    <source>
        <dbReference type="Proteomes" id="UP000319824"/>
    </source>
</evidence>
<organism evidence="1 2">
    <name type="scientific">Rhizobium mongolense USDA 1844</name>
    <dbReference type="NCBI Taxonomy" id="1079460"/>
    <lineage>
        <taxon>Bacteria</taxon>
        <taxon>Pseudomonadati</taxon>
        <taxon>Pseudomonadota</taxon>
        <taxon>Alphaproteobacteria</taxon>
        <taxon>Hyphomicrobiales</taxon>
        <taxon>Rhizobiaceae</taxon>
        <taxon>Rhizobium/Agrobacterium group</taxon>
        <taxon>Rhizobium</taxon>
    </lineage>
</organism>
<dbReference type="AlphaFoldDB" id="A0A559TDY1"/>
<accession>A0A559TDY1</accession>
<evidence type="ECO:0000313" key="1">
    <source>
        <dbReference type="EMBL" id="TVZ72817.1"/>
    </source>
</evidence>
<dbReference type="EMBL" id="VISO01000002">
    <property type="protein sequence ID" value="TVZ72817.1"/>
    <property type="molecule type" value="Genomic_DNA"/>
</dbReference>
<sequence>MTATVPLTATQRLLAKQPYCIYCGGTTLATTREHIPSRVIFDAKHRPKGLEFSACEPCNSATRKAETVIAMLSRVFPDRSVRSNKSEMRKLADAAFRNHPGLADEMHLDQVAGLQRLGERAKNLPTWNFLNVNGPICRGSLDQFGVKLGLSLHYEATKQIVPVGGAVLLNHYSNVDAFTGEIPPDLLGLFGEGTTLKQGRLEVSKQFRYSSLWAEDTLNISMHLAVFRESFGTLMIVAHDANHLPEGSQVEAFYI</sequence>
<dbReference type="Proteomes" id="UP000319824">
    <property type="component" value="Unassembled WGS sequence"/>
</dbReference>
<comment type="caution">
    <text evidence="1">The sequence shown here is derived from an EMBL/GenBank/DDBJ whole genome shotgun (WGS) entry which is preliminary data.</text>
</comment>